<proteinExistence type="predicted"/>
<feature type="domain" description="Peptidase S24/S26A/S26B/S26C" evidence="1">
    <location>
        <begin position="16"/>
        <end position="80"/>
    </location>
</feature>
<dbReference type="InterPro" id="IPR036286">
    <property type="entry name" value="LexA/Signal_pep-like_sf"/>
</dbReference>
<reference evidence="2" key="1">
    <citation type="journal article" date="2015" name="Nature">
        <title>Complex archaea that bridge the gap between prokaryotes and eukaryotes.</title>
        <authorList>
            <person name="Spang A."/>
            <person name="Saw J.H."/>
            <person name="Jorgensen S.L."/>
            <person name="Zaremba-Niedzwiedzka K."/>
            <person name="Martijn J."/>
            <person name="Lind A.E."/>
            <person name="van Eijk R."/>
            <person name="Schleper C."/>
            <person name="Guy L."/>
            <person name="Ettema T.J."/>
        </authorList>
    </citation>
    <scope>NUCLEOTIDE SEQUENCE</scope>
</reference>
<dbReference type="Pfam" id="PF00717">
    <property type="entry name" value="Peptidase_S24"/>
    <property type="match status" value="1"/>
</dbReference>
<comment type="caution">
    <text evidence="2">The sequence shown here is derived from an EMBL/GenBank/DDBJ whole genome shotgun (WGS) entry which is preliminary data.</text>
</comment>
<dbReference type="AlphaFoldDB" id="A0A0F9KLH5"/>
<accession>A0A0F9KLH5</accession>
<evidence type="ECO:0000259" key="1">
    <source>
        <dbReference type="Pfam" id="PF00717"/>
    </source>
</evidence>
<dbReference type="Gene3D" id="2.10.109.10">
    <property type="entry name" value="Umud Fragment, subunit A"/>
    <property type="match status" value="1"/>
</dbReference>
<name>A0A0F9KLH5_9ZZZZ</name>
<evidence type="ECO:0000313" key="2">
    <source>
        <dbReference type="EMBL" id="KKM82778.1"/>
    </source>
</evidence>
<gene>
    <name evidence="2" type="ORF">LCGC14_1316170</name>
</gene>
<organism evidence="2">
    <name type="scientific">marine sediment metagenome</name>
    <dbReference type="NCBI Taxonomy" id="412755"/>
    <lineage>
        <taxon>unclassified sequences</taxon>
        <taxon>metagenomes</taxon>
        <taxon>ecological metagenomes</taxon>
    </lineage>
</organism>
<dbReference type="InterPro" id="IPR015927">
    <property type="entry name" value="Peptidase_S24_S26A/B/C"/>
</dbReference>
<dbReference type="SUPFAM" id="SSF51306">
    <property type="entry name" value="LexA/Signal peptidase"/>
    <property type="match status" value="1"/>
</dbReference>
<dbReference type="EMBL" id="LAZR01007809">
    <property type="protein sequence ID" value="KKM82778.1"/>
    <property type="molecule type" value="Genomic_DNA"/>
</dbReference>
<protein>
    <recommendedName>
        <fullName evidence="1">Peptidase S24/S26A/S26B/S26C domain-containing protein</fullName>
    </recommendedName>
</protein>
<sequence>MGWADNAIKKLESGESVTINPTGNSMSPKIKSGATVTVSPVNTEDIEVGDVVLCRVKGRQYLHFVQEINEGRFLIRNNRGHTNGWTGVIYGKVTKIE</sequence>